<sequence>MGTLKASVAYKDLQAARRIRKTKEILADTGGKNARNKKPTGNGCSTKKQASMMKHQVEQQALTIRNPIHEMDTIPRIQATTEFEKGHHTQAEFRVFTHETGDWKQEHACNSTPLQLWQECIFLEFNTSQTHTNNSGRSITADKKNDRKNLVKKQDRTGTTMSEITPRERLMDTRDEFRLNPTLPITDTGLEEMANLNMAWLALNGDA</sequence>
<feature type="region of interest" description="Disordered" evidence="1">
    <location>
        <begin position="131"/>
        <end position="163"/>
    </location>
</feature>
<dbReference type="AlphaFoldDB" id="A0A3N4IUN3"/>
<name>A0A3N4IUN3_ASCIM</name>
<reference evidence="2 3" key="1">
    <citation type="journal article" date="2018" name="Nat. Ecol. Evol.">
        <title>Pezizomycetes genomes reveal the molecular basis of ectomycorrhizal truffle lifestyle.</title>
        <authorList>
            <person name="Murat C."/>
            <person name="Payen T."/>
            <person name="Noel B."/>
            <person name="Kuo A."/>
            <person name="Morin E."/>
            <person name="Chen J."/>
            <person name="Kohler A."/>
            <person name="Krizsan K."/>
            <person name="Balestrini R."/>
            <person name="Da Silva C."/>
            <person name="Montanini B."/>
            <person name="Hainaut M."/>
            <person name="Levati E."/>
            <person name="Barry K.W."/>
            <person name="Belfiori B."/>
            <person name="Cichocki N."/>
            <person name="Clum A."/>
            <person name="Dockter R.B."/>
            <person name="Fauchery L."/>
            <person name="Guy J."/>
            <person name="Iotti M."/>
            <person name="Le Tacon F."/>
            <person name="Lindquist E.A."/>
            <person name="Lipzen A."/>
            <person name="Malagnac F."/>
            <person name="Mello A."/>
            <person name="Molinier V."/>
            <person name="Miyauchi S."/>
            <person name="Poulain J."/>
            <person name="Riccioni C."/>
            <person name="Rubini A."/>
            <person name="Sitrit Y."/>
            <person name="Splivallo R."/>
            <person name="Traeger S."/>
            <person name="Wang M."/>
            <person name="Zifcakova L."/>
            <person name="Wipf D."/>
            <person name="Zambonelli A."/>
            <person name="Paolocci F."/>
            <person name="Nowrousian M."/>
            <person name="Ottonello S."/>
            <person name="Baldrian P."/>
            <person name="Spatafora J.W."/>
            <person name="Henrissat B."/>
            <person name="Nagy L.G."/>
            <person name="Aury J.M."/>
            <person name="Wincker P."/>
            <person name="Grigoriev I.V."/>
            <person name="Bonfante P."/>
            <person name="Martin F.M."/>
        </authorList>
    </citation>
    <scope>NUCLEOTIDE SEQUENCE [LARGE SCALE GENOMIC DNA]</scope>
    <source>
        <strain evidence="2 3">RN42</strain>
    </source>
</reference>
<dbReference type="EMBL" id="ML119645">
    <property type="protein sequence ID" value="RPA87961.1"/>
    <property type="molecule type" value="Genomic_DNA"/>
</dbReference>
<dbReference type="Proteomes" id="UP000275078">
    <property type="component" value="Unassembled WGS sequence"/>
</dbReference>
<gene>
    <name evidence="2" type="ORF">BJ508DRAFT_300338</name>
</gene>
<proteinExistence type="predicted"/>
<feature type="region of interest" description="Disordered" evidence="1">
    <location>
        <begin position="28"/>
        <end position="48"/>
    </location>
</feature>
<protein>
    <submittedName>
        <fullName evidence="2">Uncharacterized protein</fullName>
    </submittedName>
</protein>
<feature type="compositionally biased region" description="Basic and acidic residues" evidence="1">
    <location>
        <begin position="140"/>
        <end position="156"/>
    </location>
</feature>
<accession>A0A3N4IUN3</accession>
<organism evidence="2 3">
    <name type="scientific">Ascobolus immersus RN42</name>
    <dbReference type="NCBI Taxonomy" id="1160509"/>
    <lineage>
        <taxon>Eukaryota</taxon>
        <taxon>Fungi</taxon>
        <taxon>Dikarya</taxon>
        <taxon>Ascomycota</taxon>
        <taxon>Pezizomycotina</taxon>
        <taxon>Pezizomycetes</taxon>
        <taxon>Pezizales</taxon>
        <taxon>Ascobolaceae</taxon>
        <taxon>Ascobolus</taxon>
    </lineage>
</organism>
<evidence type="ECO:0000313" key="3">
    <source>
        <dbReference type="Proteomes" id="UP000275078"/>
    </source>
</evidence>
<keyword evidence="3" id="KW-1185">Reference proteome</keyword>
<evidence type="ECO:0000256" key="1">
    <source>
        <dbReference type="SAM" id="MobiDB-lite"/>
    </source>
</evidence>
<evidence type="ECO:0000313" key="2">
    <source>
        <dbReference type="EMBL" id="RPA87961.1"/>
    </source>
</evidence>